<keyword evidence="2" id="KW-0853">WD repeat</keyword>
<accession>A0A653BS99</accession>
<dbReference type="InterPro" id="IPR001680">
    <property type="entry name" value="WD40_rpt"/>
</dbReference>
<dbReference type="OrthoDB" id="6777563at2759"/>
<evidence type="ECO:0000256" key="1">
    <source>
        <dbReference type="ARBA" id="ARBA00004138"/>
    </source>
</evidence>
<evidence type="ECO:0000256" key="4">
    <source>
        <dbReference type="ARBA" id="ARBA00023273"/>
    </source>
</evidence>
<proteinExistence type="predicted"/>
<dbReference type="AlphaFoldDB" id="A0A653BS99"/>
<dbReference type="InterPro" id="IPR050630">
    <property type="entry name" value="WD_repeat_EMAP"/>
</dbReference>
<dbReference type="InterPro" id="IPR036322">
    <property type="entry name" value="WD40_repeat_dom_sf"/>
</dbReference>
<evidence type="ECO:0000256" key="2">
    <source>
        <dbReference type="ARBA" id="ARBA00022574"/>
    </source>
</evidence>
<sequence>MNPKIPIQNLTTETDTRIVFAGSHFPILYNYCTKEMVHLEGHHNIVSCMTIDETGRWLVSAGGARDSVCIIWDTQKCNPVFSLYHIYKEFGLSMVKLSLSARYLVTVGRNVEDAYSIDLWLWTLGKECSEGT</sequence>
<keyword evidence="4" id="KW-0966">Cell projection</keyword>
<gene>
    <name evidence="6" type="ORF">CALMAC_LOCUS3180</name>
</gene>
<feature type="non-terminal residue" evidence="6">
    <location>
        <position position="132"/>
    </location>
</feature>
<dbReference type="Proteomes" id="UP000410492">
    <property type="component" value="Unassembled WGS sequence"/>
</dbReference>
<dbReference type="InterPro" id="IPR015943">
    <property type="entry name" value="WD40/YVTN_repeat-like_dom_sf"/>
</dbReference>
<dbReference type="SUPFAM" id="SSF50978">
    <property type="entry name" value="WD40 repeat-like"/>
    <property type="match status" value="1"/>
</dbReference>
<organism evidence="6 7">
    <name type="scientific">Callosobruchus maculatus</name>
    <name type="common">Southern cowpea weevil</name>
    <name type="synonym">Pulse bruchid</name>
    <dbReference type="NCBI Taxonomy" id="64391"/>
    <lineage>
        <taxon>Eukaryota</taxon>
        <taxon>Metazoa</taxon>
        <taxon>Ecdysozoa</taxon>
        <taxon>Arthropoda</taxon>
        <taxon>Hexapoda</taxon>
        <taxon>Insecta</taxon>
        <taxon>Pterygota</taxon>
        <taxon>Neoptera</taxon>
        <taxon>Endopterygota</taxon>
        <taxon>Coleoptera</taxon>
        <taxon>Polyphaga</taxon>
        <taxon>Cucujiformia</taxon>
        <taxon>Chrysomeloidea</taxon>
        <taxon>Chrysomelidae</taxon>
        <taxon>Bruchinae</taxon>
        <taxon>Bruchini</taxon>
        <taxon>Callosobruchus</taxon>
    </lineage>
</organism>
<reference evidence="6 7" key="1">
    <citation type="submission" date="2019-01" db="EMBL/GenBank/DDBJ databases">
        <authorList>
            <person name="Sayadi A."/>
        </authorList>
    </citation>
    <scope>NUCLEOTIDE SEQUENCE [LARGE SCALE GENOMIC DNA]</scope>
</reference>
<name>A0A653BS99_CALMS</name>
<protein>
    <recommendedName>
        <fullName evidence="5">Cilia- and flagella-associated protein 251</fullName>
    </recommendedName>
</protein>
<evidence type="ECO:0000313" key="7">
    <source>
        <dbReference type="Proteomes" id="UP000410492"/>
    </source>
</evidence>
<keyword evidence="7" id="KW-1185">Reference proteome</keyword>
<dbReference type="GO" id="GO:0031514">
    <property type="term" value="C:motile cilium"/>
    <property type="evidence" value="ECO:0007669"/>
    <property type="project" value="TreeGrafter"/>
</dbReference>
<keyword evidence="3" id="KW-0677">Repeat</keyword>
<evidence type="ECO:0000256" key="3">
    <source>
        <dbReference type="ARBA" id="ARBA00022737"/>
    </source>
</evidence>
<evidence type="ECO:0000256" key="5">
    <source>
        <dbReference type="ARBA" id="ARBA00040994"/>
    </source>
</evidence>
<dbReference type="EMBL" id="CAACVG010004193">
    <property type="protein sequence ID" value="VEN38196.1"/>
    <property type="molecule type" value="Genomic_DNA"/>
</dbReference>
<dbReference type="Pfam" id="PF00400">
    <property type="entry name" value="WD40"/>
    <property type="match status" value="1"/>
</dbReference>
<dbReference type="PANTHER" id="PTHR13720">
    <property type="entry name" value="WD-40 REPEAT PROTEIN"/>
    <property type="match status" value="1"/>
</dbReference>
<evidence type="ECO:0000313" key="6">
    <source>
        <dbReference type="EMBL" id="VEN38196.1"/>
    </source>
</evidence>
<dbReference type="Gene3D" id="2.130.10.10">
    <property type="entry name" value="YVTN repeat-like/Quinoprotein amine dehydrogenase"/>
    <property type="match status" value="1"/>
</dbReference>
<dbReference type="PANTHER" id="PTHR13720:SF13">
    <property type="entry name" value="CILIA- AND FLAGELLA-ASSOCIATED PROTEIN 251"/>
    <property type="match status" value="1"/>
</dbReference>
<comment type="subcellular location">
    <subcellularLocation>
        <location evidence="1">Cell projection</location>
        <location evidence="1">Cilium</location>
    </subcellularLocation>
</comment>